<keyword evidence="6 8" id="KW-0472">Membrane</keyword>
<dbReference type="AlphaFoldDB" id="A0A1S1H7P9"/>
<proteinExistence type="inferred from homology"/>
<evidence type="ECO:0000256" key="2">
    <source>
        <dbReference type="ARBA" id="ARBA00022475"/>
    </source>
</evidence>
<evidence type="ECO:0000256" key="8">
    <source>
        <dbReference type="SAM" id="Phobius"/>
    </source>
</evidence>
<evidence type="ECO:0000256" key="3">
    <source>
        <dbReference type="ARBA" id="ARBA00022679"/>
    </source>
</evidence>
<feature type="transmembrane region" description="Helical" evidence="8">
    <location>
        <begin position="12"/>
        <end position="32"/>
    </location>
</feature>
<comment type="caution">
    <text evidence="9">The sequence shown here is derived from an EMBL/GenBank/DDBJ whole genome shotgun (WGS) entry which is preliminary data.</text>
</comment>
<evidence type="ECO:0000313" key="10">
    <source>
        <dbReference type="Proteomes" id="UP000179467"/>
    </source>
</evidence>
<evidence type="ECO:0000256" key="4">
    <source>
        <dbReference type="ARBA" id="ARBA00022692"/>
    </source>
</evidence>
<protein>
    <recommendedName>
        <fullName evidence="11">DUF2029 domain-containing protein</fullName>
    </recommendedName>
</protein>
<dbReference type="GO" id="GO:0016758">
    <property type="term" value="F:hexosyltransferase activity"/>
    <property type="evidence" value="ECO:0007669"/>
    <property type="project" value="InterPro"/>
</dbReference>
<evidence type="ECO:0000256" key="6">
    <source>
        <dbReference type="ARBA" id="ARBA00023136"/>
    </source>
</evidence>
<accession>A0A1S1H7P9</accession>
<feature type="transmembrane region" description="Helical" evidence="8">
    <location>
        <begin position="320"/>
        <end position="346"/>
    </location>
</feature>
<dbReference type="OrthoDB" id="7432019at2"/>
<evidence type="ECO:0000313" key="9">
    <source>
        <dbReference type="EMBL" id="OHT18209.1"/>
    </source>
</evidence>
<keyword evidence="10" id="KW-1185">Reference proteome</keyword>
<dbReference type="EMBL" id="MIPT01000001">
    <property type="protein sequence ID" value="OHT18209.1"/>
    <property type="molecule type" value="Genomic_DNA"/>
</dbReference>
<keyword evidence="4 8" id="KW-0812">Transmembrane</keyword>
<feature type="transmembrane region" description="Helical" evidence="8">
    <location>
        <begin position="207"/>
        <end position="225"/>
    </location>
</feature>
<evidence type="ECO:0000256" key="1">
    <source>
        <dbReference type="ARBA" id="ARBA00004651"/>
    </source>
</evidence>
<keyword evidence="3" id="KW-0808">Transferase</keyword>
<dbReference type="InterPro" id="IPR018584">
    <property type="entry name" value="GT87"/>
</dbReference>
<comment type="similarity">
    <text evidence="7">Belongs to the glycosyltransferase 87 family.</text>
</comment>
<feature type="transmembrane region" description="Helical" evidence="8">
    <location>
        <begin position="352"/>
        <end position="372"/>
    </location>
</feature>
<dbReference type="GO" id="GO:0005886">
    <property type="term" value="C:plasma membrane"/>
    <property type="evidence" value="ECO:0007669"/>
    <property type="project" value="UniProtKB-SubCell"/>
</dbReference>
<organism evidence="9 10">
    <name type="scientific">Edaphosphingomonas haloaromaticamans</name>
    <dbReference type="NCBI Taxonomy" id="653954"/>
    <lineage>
        <taxon>Bacteria</taxon>
        <taxon>Pseudomonadati</taxon>
        <taxon>Pseudomonadota</taxon>
        <taxon>Alphaproteobacteria</taxon>
        <taxon>Sphingomonadales</taxon>
        <taxon>Rhizorhabdaceae</taxon>
        <taxon>Edaphosphingomonas</taxon>
    </lineage>
</organism>
<keyword evidence="5 8" id="KW-1133">Transmembrane helix</keyword>
<name>A0A1S1H7P9_9SPHN</name>
<dbReference type="RefSeq" id="WP_070931747.1">
    <property type="nucleotide sequence ID" value="NZ_MIPT01000001.1"/>
</dbReference>
<dbReference type="Pfam" id="PF09594">
    <property type="entry name" value="GT87"/>
    <property type="match status" value="1"/>
</dbReference>
<feature type="transmembrane region" description="Helical" evidence="8">
    <location>
        <begin position="104"/>
        <end position="125"/>
    </location>
</feature>
<gene>
    <name evidence="9" type="ORF">BHE75_00178</name>
</gene>
<keyword evidence="2" id="KW-1003">Cell membrane</keyword>
<evidence type="ECO:0000256" key="7">
    <source>
        <dbReference type="ARBA" id="ARBA00024033"/>
    </source>
</evidence>
<evidence type="ECO:0008006" key="11">
    <source>
        <dbReference type="Google" id="ProtNLM"/>
    </source>
</evidence>
<dbReference type="Proteomes" id="UP000179467">
    <property type="component" value="Unassembled WGS sequence"/>
</dbReference>
<feature type="transmembrane region" description="Helical" evidence="8">
    <location>
        <begin position="406"/>
        <end position="422"/>
    </location>
</feature>
<comment type="subcellular location">
    <subcellularLocation>
        <location evidence="1">Cell membrane</location>
        <topology evidence="1">Multi-pass membrane protein</topology>
    </subcellularLocation>
</comment>
<sequence length="447" mass="49509">MSGGRRAGRAAGLFAERALMLAVAASFGWLLWSFHRNGYLPQPFIIDTNDTFMDWFNTAYWANNPGAYDVWRTVYPPLSFLFLKLFSLPGCYLDSPFQARDCDWFGKAAILASYALGVALAWIAFRRADRATAPMRIIAFAIGLPMLFALERGNLILPCMACFVIAHGDIVRSKAWRGLAAALTINFKPYLLLPELALAFKRRWRSLELAGIATLLVYLLTYAFVGTGSPIEIVDNMRNWVVTFVGGQVWEQIYYSTSYVTLLPIRTTPIPILDHIPSRTVETILWAVPILIRASQVAGLLCLAGAWLQPRALSTQRIAALLMAMSLVSQSPGGYTQAFLIFLVFLEPWRRPGPIVAIVAAYLLSISADWILSPFPEIASKSWLGGRPVTGLFGLSVGQFARPGLILLILWALAADSLWLIARAHRGHRPMIAIGPRTWPARPAAAR</sequence>
<evidence type="ECO:0000256" key="5">
    <source>
        <dbReference type="ARBA" id="ARBA00022989"/>
    </source>
</evidence>
<reference evidence="9 10" key="1">
    <citation type="submission" date="2016-09" db="EMBL/GenBank/DDBJ databases">
        <title>Metabolic pathway, cell adaptation mechanisms and a novel monoxygenase revealed through proteogenomic-transcription analysis of a Sphingomonas haloaromaticamans strain degrading the fungicide ortho-phenylphenol.</title>
        <authorList>
            <person name="Perruchon C."/>
            <person name="Papadopoulou E.S."/>
            <person name="Rousidou C."/>
            <person name="Vasileiadis S."/>
            <person name="Tanou G."/>
            <person name="Amoutzias G."/>
            <person name="Molassiotis A."/>
            <person name="Karpouzas D.G."/>
        </authorList>
    </citation>
    <scope>NUCLEOTIDE SEQUENCE [LARGE SCALE GENOMIC DNA]</scope>
    <source>
        <strain evidence="9 10">P3</strain>
    </source>
</reference>